<feature type="region of interest" description="Disordered" evidence="1">
    <location>
        <begin position="147"/>
        <end position="172"/>
    </location>
</feature>
<proteinExistence type="predicted"/>
<evidence type="ECO:0000313" key="3">
    <source>
        <dbReference type="Proteomes" id="UP000593570"/>
    </source>
</evidence>
<accession>A0A8H6LQH9</accession>
<organism evidence="2 3">
    <name type="scientific">Fusarium oxysporum f. sp. conglutinans</name>
    <dbReference type="NCBI Taxonomy" id="100902"/>
    <lineage>
        <taxon>Eukaryota</taxon>
        <taxon>Fungi</taxon>
        <taxon>Dikarya</taxon>
        <taxon>Ascomycota</taxon>
        <taxon>Pezizomycotina</taxon>
        <taxon>Sordariomycetes</taxon>
        <taxon>Hypocreomycetidae</taxon>
        <taxon>Hypocreales</taxon>
        <taxon>Nectriaceae</taxon>
        <taxon>Fusarium</taxon>
        <taxon>Fusarium oxysporum species complex</taxon>
    </lineage>
</organism>
<comment type="caution">
    <text evidence="2">The sequence shown here is derived from an EMBL/GenBank/DDBJ whole genome shotgun (WGS) entry which is preliminary data.</text>
</comment>
<evidence type="ECO:0000256" key="1">
    <source>
        <dbReference type="SAM" id="MobiDB-lite"/>
    </source>
</evidence>
<protein>
    <submittedName>
        <fullName evidence="2">Uncharacterized protein</fullName>
    </submittedName>
</protein>
<name>A0A8H6LQH9_FUSOX</name>
<feature type="compositionally biased region" description="Polar residues" evidence="1">
    <location>
        <begin position="160"/>
        <end position="170"/>
    </location>
</feature>
<dbReference type="Proteomes" id="UP000593570">
    <property type="component" value="Unassembled WGS sequence"/>
</dbReference>
<evidence type="ECO:0000313" key="2">
    <source>
        <dbReference type="EMBL" id="KAF6529712.1"/>
    </source>
</evidence>
<dbReference type="EMBL" id="JACDXP010000001">
    <property type="protein sequence ID" value="KAF6529712.1"/>
    <property type="molecule type" value="Genomic_DNA"/>
</dbReference>
<feature type="region of interest" description="Disordered" evidence="1">
    <location>
        <begin position="1"/>
        <end position="38"/>
    </location>
</feature>
<dbReference type="AlphaFoldDB" id="A0A8H6LQH9"/>
<reference evidence="2 3" key="1">
    <citation type="journal article" date="2020" name="bioRxiv">
        <title>A chromosome-scale genome assembly for the Fusarium oxysporum strain Fo5176 to establish a model Arabidopsis-fungal pathosystem.</title>
        <authorList>
            <person name="Fokkens L."/>
            <person name="Guo L."/>
            <person name="Dora S."/>
            <person name="Wang B."/>
            <person name="Ye K."/>
            <person name="Sanchez-Rodriguez C."/>
            <person name="Croll D."/>
        </authorList>
    </citation>
    <scope>NUCLEOTIDE SEQUENCE [LARGE SCALE GENOMIC DNA]</scope>
    <source>
        <strain evidence="2 3">Fo5176</strain>
    </source>
</reference>
<gene>
    <name evidence="2" type="ORF">HZS61_001024</name>
</gene>
<sequence>MAAQTFPNYSRDVRHGKSGSGSSLNYGPVPGSPTLTNPDMILPDYDCDVSLDERSQSPIRMWNNAQTSDMRFHLPSSQNQFIAGPIAPSTPIIYGNGTMLSDIGEVTEVESVVGKGGRRGSAHLSVYSNDDHVLGSSPTTGVTRIKSRSQILQRERKSSIDSNSTITSQGRAAPFGDFDDSVSVDDVNFQGDDEESMASSYVEDDGGQPVKGKKLFIYSDVRWVNPFSTNCSTCNVLERVYHPFELESRAL</sequence>